<dbReference type="InterPro" id="IPR045518">
    <property type="entry name" value="2EXR"/>
</dbReference>
<organism evidence="3">
    <name type="scientific">Rosellinia necatrix</name>
    <name type="common">White root-rot fungus</name>
    <dbReference type="NCBI Taxonomy" id="77044"/>
    <lineage>
        <taxon>Eukaryota</taxon>
        <taxon>Fungi</taxon>
        <taxon>Dikarya</taxon>
        <taxon>Ascomycota</taxon>
        <taxon>Pezizomycotina</taxon>
        <taxon>Sordariomycetes</taxon>
        <taxon>Xylariomycetidae</taxon>
        <taxon>Xylariales</taxon>
        <taxon>Xylariaceae</taxon>
        <taxon>Rosellinia</taxon>
    </lineage>
</organism>
<dbReference type="AlphaFoldDB" id="A0A1S7UKN8"/>
<feature type="region of interest" description="Disordered" evidence="1">
    <location>
        <begin position="429"/>
        <end position="448"/>
    </location>
</feature>
<protein>
    <recommendedName>
        <fullName evidence="2">2EXR domain-containing protein</fullName>
    </recommendedName>
</protein>
<dbReference type="EMBL" id="DF977450">
    <property type="protein sequence ID" value="GAP83860.1"/>
    <property type="molecule type" value="Genomic_DNA"/>
</dbReference>
<dbReference type="OrthoDB" id="3540486at2759"/>
<keyword evidence="4" id="KW-1185">Reference proteome</keyword>
<feature type="region of interest" description="Disordered" evidence="1">
    <location>
        <begin position="189"/>
        <end position="230"/>
    </location>
</feature>
<dbReference type="Pfam" id="PF20150">
    <property type="entry name" value="2EXR"/>
    <property type="match status" value="1"/>
</dbReference>
<gene>
    <name evidence="3" type="ORF">SAMD00023353_0502780</name>
</gene>
<dbReference type="PANTHER" id="PTHR35910:SF6">
    <property type="entry name" value="2EXR DOMAIN-CONTAINING PROTEIN"/>
    <property type="match status" value="1"/>
</dbReference>
<dbReference type="PANTHER" id="PTHR35910">
    <property type="entry name" value="2EXR DOMAIN-CONTAINING PROTEIN"/>
    <property type="match status" value="1"/>
</dbReference>
<reference evidence="3" key="1">
    <citation type="submission" date="2016-03" db="EMBL/GenBank/DDBJ databases">
        <title>Draft genome sequence of Rosellinia necatrix.</title>
        <authorList>
            <person name="Kanematsu S."/>
        </authorList>
    </citation>
    <scope>NUCLEOTIDE SEQUENCE [LARGE SCALE GENOMIC DNA]</scope>
    <source>
        <strain evidence="3">W97</strain>
    </source>
</reference>
<feature type="domain" description="2EXR" evidence="2">
    <location>
        <begin position="42"/>
        <end position="123"/>
    </location>
</feature>
<dbReference type="Proteomes" id="UP000054516">
    <property type="component" value="Unassembled WGS sequence"/>
</dbReference>
<feature type="compositionally biased region" description="Low complexity" evidence="1">
    <location>
        <begin position="189"/>
        <end position="206"/>
    </location>
</feature>
<sequence length="448" mass="49339">MLHSFSRPTFWLEFRLLSDGLETAAVQSLPLTEWHNTHNPVFLRFPALPAELRLKIWEYLIAPRIVGIACLCQEDGAPSVEVQRNQLWGPHSIVKSPIPVLLHVNRETRALALKHYELSFEWKVPRELAGTDLHPPVPVRSPILAGLVLPPAGPESAHTPAQNPLLATDSVGASISHMSSYHDLLDRSPVASTATQASTSTTLETAGPSRPAMNSLPLPDPAPRRTSSPPRTWFNFGLDAVYLLGELEPCDSFGFNNPMTYFIPSRTARRVRKTAVSFGALRYGETGGQQIFGALFHVVDRFVSAPAGSGDRGGELLVCVTERDEWTHAMMGNETGLVNERYRHIHNDVAGHVLVDNAAAATTTTTATATAADPDDEGNVVQQIWRDWYRGAIVTSPLANLRFSLIPEKDLEHHVYDFMVRVPAKQRRKKLDGYGGNRESDGGSRNCV</sequence>
<proteinExistence type="predicted"/>
<evidence type="ECO:0000313" key="3">
    <source>
        <dbReference type="EMBL" id="GAP83860.1"/>
    </source>
</evidence>
<evidence type="ECO:0000259" key="2">
    <source>
        <dbReference type="Pfam" id="PF20150"/>
    </source>
</evidence>
<dbReference type="OMA" id="IWRDWYR"/>
<evidence type="ECO:0000313" key="4">
    <source>
        <dbReference type="Proteomes" id="UP000054516"/>
    </source>
</evidence>
<name>A0A1S7UKN8_ROSNE</name>
<accession>A0A1S7UKN8</accession>
<evidence type="ECO:0000256" key="1">
    <source>
        <dbReference type="SAM" id="MobiDB-lite"/>
    </source>
</evidence>